<keyword evidence="3" id="KW-1185">Reference proteome</keyword>
<evidence type="ECO:0000256" key="1">
    <source>
        <dbReference type="SAM" id="MobiDB-lite"/>
    </source>
</evidence>
<proteinExistence type="predicted"/>
<sequence>MQFAHRTAESAFLQSIATLNREIGRNRDADTEQGLNGSTREPTQTQASTIDIAQEKWSNGTDAEKVG</sequence>
<accession>A0A4Q2DAX9</accession>
<organism evidence="2 3">
    <name type="scientific">Candolleomyces aberdarensis</name>
    <dbReference type="NCBI Taxonomy" id="2316362"/>
    <lineage>
        <taxon>Eukaryota</taxon>
        <taxon>Fungi</taxon>
        <taxon>Dikarya</taxon>
        <taxon>Basidiomycota</taxon>
        <taxon>Agaricomycotina</taxon>
        <taxon>Agaricomycetes</taxon>
        <taxon>Agaricomycetidae</taxon>
        <taxon>Agaricales</taxon>
        <taxon>Agaricineae</taxon>
        <taxon>Psathyrellaceae</taxon>
        <taxon>Candolleomyces</taxon>
    </lineage>
</organism>
<comment type="caution">
    <text evidence="2">The sequence shown here is derived from an EMBL/GenBank/DDBJ whole genome shotgun (WGS) entry which is preliminary data.</text>
</comment>
<evidence type="ECO:0000313" key="3">
    <source>
        <dbReference type="Proteomes" id="UP000290288"/>
    </source>
</evidence>
<protein>
    <submittedName>
        <fullName evidence="2">Uncharacterized protein</fullName>
    </submittedName>
</protein>
<feature type="region of interest" description="Disordered" evidence="1">
    <location>
        <begin position="22"/>
        <end position="67"/>
    </location>
</feature>
<feature type="compositionally biased region" description="Polar residues" evidence="1">
    <location>
        <begin position="33"/>
        <end position="61"/>
    </location>
</feature>
<reference evidence="2 3" key="1">
    <citation type="submission" date="2019-01" db="EMBL/GenBank/DDBJ databases">
        <title>Draft genome sequence of Psathyrella aberdarensis IHI B618.</title>
        <authorList>
            <person name="Buettner E."/>
            <person name="Kellner H."/>
        </authorList>
    </citation>
    <scope>NUCLEOTIDE SEQUENCE [LARGE SCALE GENOMIC DNA]</scope>
    <source>
        <strain evidence="2 3">IHI B618</strain>
    </source>
</reference>
<evidence type="ECO:0000313" key="2">
    <source>
        <dbReference type="EMBL" id="RXW16807.1"/>
    </source>
</evidence>
<gene>
    <name evidence="2" type="ORF">EST38_g9047</name>
</gene>
<name>A0A4Q2DAX9_9AGAR</name>
<dbReference type="Proteomes" id="UP000290288">
    <property type="component" value="Unassembled WGS sequence"/>
</dbReference>
<dbReference type="EMBL" id="SDEE01000399">
    <property type="protein sequence ID" value="RXW16807.1"/>
    <property type="molecule type" value="Genomic_DNA"/>
</dbReference>
<dbReference type="AlphaFoldDB" id="A0A4Q2DAX9"/>